<dbReference type="SUPFAM" id="SSF53448">
    <property type="entry name" value="Nucleotide-diphospho-sugar transferases"/>
    <property type="match status" value="1"/>
</dbReference>
<dbReference type="InterPro" id="IPR054566">
    <property type="entry name" value="ManC/GMP-like_b-helix"/>
</dbReference>
<dbReference type="InterPro" id="IPR005835">
    <property type="entry name" value="NTP_transferase_dom"/>
</dbReference>
<dbReference type="GO" id="GO:0004475">
    <property type="term" value="F:mannose-1-phosphate guanylyltransferase (GTP) activity"/>
    <property type="evidence" value="ECO:0007669"/>
    <property type="project" value="InterPro"/>
</dbReference>
<evidence type="ECO:0000259" key="1">
    <source>
        <dbReference type="Pfam" id="PF00483"/>
    </source>
</evidence>
<dbReference type="CDD" id="cd02509">
    <property type="entry name" value="GDP-M1P_Guanylyltransferase"/>
    <property type="match status" value="1"/>
</dbReference>
<evidence type="ECO:0000313" key="4">
    <source>
        <dbReference type="EMBL" id="OZI75700.1"/>
    </source>
</evidence>
<protein>
    <recommendedName>
        <fullName evidence="6">Mannose-1-phosphate guanylyltransferase</fullName>
    </recommendedName>
</protein>
<dbReference type="PANTHER" id="PTHR46390:SF1">
    <property type="entry name" value="MANNOSE-1-PHOSPHATE GUANYLYLTRANSFERASE"/>
    <property type="match status" value="1"/>
</dbReference>
<evidence type="ECO:0000313" key="5">
    <source>
        <dbReference type="Proteomes" id="UP000215633"/>
    </source>
</evidence>
<feature type="domain" description="MannoseP isomerase/GMP-like beta-helix" evidence="3">
    <location>
        <begin position="436"/>
        <end position="479"/>
    </location>
</feature>
<dbReference type="RefSeq" id="WP_249278525.1">
    <property type="nucleotide sequence ID" value="NZ_NEVT01000006.1"/>
</dbReference>
<dbReference type="InterPro" id="IPR029044">
    <property type="entry name" value="Nucleotide-diphossugar_trans"/>
</dbReference>
<dbReference type="GO" id="GO:0005976">
    <property type="term" value="P:polysaccharide metabolic process"/>
    <property type="evidence" value="ECO:0007669"/>
    <property type="project" value="InterPro"/>
</dbReference>
<reference evidence="5" key="1">
    <citation type="submission" date="2017-05" db="EMBL/GenBank/DDBJ databases">
        <title>Complete and WGS of Bordetella genogroups.</title>
        <authorList>
            <person name="Spilker T."/>
            <person name="Lipuma J."/>
        </authorList>
    </citation>
    <scope>NUCLEOTIDE SEQUENCE [LARGE SCALE GENOMIC DNA]</scope>
    <source>
        <strain evidence="5">AU8256</strain>
    </source>
</reference>
<dbReference type="Pfam" id="PF01050">
    <property type="entry name" value="MannoseP_isomer"/>
    <property type="match status" value="1"/>
</dbReference>
<organism evidence="4 5">
    <name type="scientific">Bordetella genomosp. 2</name>
    <dbReference type="NCBI Taxonomy" id="1983456"/>
    <lineage>
        <taxon>Bacteria</taxon>
        <taxon>Pseudomonadati</taxon>
        <taxon>Pseudomonadota</taxon>
        <taxon>Betaproteobacteria</taxon>
        <taxon>Burkholderiales</taxon>
        <taxon>Alcaligenaceae</taxon>
        <taxon>Bordetella</taxon>
    </lineage>
</organism>
<gene>
    <name evidence="4" type="ORF">CAL24_10755</name>
</gene>
<evidence type="ECO:0000259" key="2">
    <source>
        <dbReference type="Pfam" id="PF01050"/>
    </source>
</evidence>
<dbReference type="AlphaFoldDB" id="A0A261VQ38"/>
<dbReference type="InterPro" id="IPR011051">
    <property type="entry name" value="RmlC_Cupin_sf"/>
</dbReference>
<sequence length="611" mass="66866">MNLLPVILSGGAGKRLWPLSRTQFPKPFIELDNGENLLQQAFARAQQLPGVDEILTVTRQELYTQTAAAYAALRRDGLALGYILEPVGRNTAPAVAAAALACLQRHGDAMLLFLTADHVIGNTDALAAAVRQACDLAADSGIVTFGIQPDRAEVSYGYIEADGNRVCRFVEKPDHATARQYLASGNYLWNSGMLCARASTLLRELAEHAPDLLRQVQASMPPAPLPTATPAAEYRINLELRHYQEIAPISVDYALLEKSRHMAVVPCDLDWSDVGNWNTLAERLEPDADGNRIQGEMVLHQVRDCYVHAEDRLVAVAGVTGLTIVDTPDAVLVMDTHRPGLVERIVTALQASGHRSCVQQGTIYYRTEADTALETDVAGDQDEPATATTGSYVLHKHRSTASGGYAAPDLDWADVELWNALAEQHPADADGNRTLGEVVLNQVRDCTIHAADRLVAAAGVSQLTIIDTPEALLVIDAHRPELVEPLLDTLRARGHEAYPSQRTVYRPWGTYTVLEAGSNFKIKRLRVKPGASLSLQMHHHRSEHWVVLDGTAKVINGDQEMLIERNQSTYIPAGHLHRLSNPGQRDLIMIEVQSGGYLEEDDIVRFDPPPA</sequence>
<dbReference type="FunFam" id="2.60.120.10:FF:000032">
    <property type="entry name" value="Mannose-1-phosphate guanylyltransferase/mannose-6-phosphate isomerase"/>
    <property type="match status" value="1"/>
</dbReference>
<comment type="caution">
    <text evidence="4">The sequence shown here is derived from an EMBL/GenBank/DDBJ whole genome shotgun (WGS) entry which is preliminary data.</text>
</comment>
<dbReference type="InterPro" id="IPR014710">
    <property type="entry name" value="RmlC-like_jellyroll"/>
</dbReference>
<accession>A0A261VQ38</accession>
<dbReference type="Gene3D" id="2.60.120.10">
    <property type="entry name" value="Jelly Rolls"/>
    <property type="match status" value="1"/>
</dbReference>
<evidence type="ECO:0000259" key="3">
    <source>
        <dbReference type="Pfam" id="PF22640"/>
    </source>
</evidence>
<dbReference type="Pfam" id="PF22640">
    <property type="entry name" value="ManC_GMP_beta-helix"/>
    <property type="match status" value="2"/>
</dbReference>
<evidence type="ECO:0008006" key="6">
    <source>
        <dbReference type="Google" id="ProtNLM"/>
    </source>
</evidence>
<dbReference type="Proteomes" id="UP000215633">
    <property type="component" value="Unassembled WGS sequence"/>
</dbReference>
<dbReference type="SUPFAM" id="SSF51182">
    <property type="entry name" value="RmlC-like cupins"/>
    <property type="match status" value="1"/>
</dbReference>
<dbReference type="Pfam" id="PF00483">
    <property type="entry name" value="NTP_transferase"/>
    <property type="match status" value="1"/>
</dbReference>
<dbReference type="EMBL" id="NEVT01000006">
    <property type="protein sequence ID" value="OZI75700.1"/>
    <property type="molecule type" value="Genomic_DNA"/>
</dbReference>
<dbReference type="SUPFAM" id="SSF159283">
    <property type="entry name" value="Guanosine diphospho-D-mannose pyrophosphorylase/mannose-6-phosphate isomerase linker domain"/>
    <property type="match status" value="1"/>
</dbReference>
<feature type="domain" description="Mannose-6-phosphate isomerase type II C-terminal" evidence="2">
    <location>
        <begin position="496"/>
        <end position="607"/>
    </location>
</feature>
<dbReference type="InterPro" id="IPR001538">
    <property type="entry name" value="Man6P_isomerase-2_C"/>
</dbReference>
<keyword evidence="5" id="KW-1185">Reference proteome</keyword>
<dbReference type="InterPro" id="IPR049577">
    <property type="entry name" value="GMPP_N"/>
</dbReference>
<name>A0A261VQ38_9BORD</name>
<dbReference type="InterPro" id="IPR051161">
    <property type="entry name" value="Mannose-6P_isomerase_type2"/>
</dbReference>
<dbReference type="CDD" id="cd02213">
    <property type="entry name" value="cupin_PMI_typeII_C"/>
    <property type="match status" value="1"/>
</dbReference>
<dbReference type="GO" id="GO:0009298">
    <property type="term" value="P:GDP-mannose biosynthetic process"/>
    <property type="evidence" value="ECO:0007669"/>
    <property type="project" value="TreeGrafter"/>
</dbReference>
<feature type="domain" description="Nucleotidyl transferase" evidence="1">
    <location>
        <begin position="5"/>
        <end position="282"/>
    </location>
</feature>
<dbReference type="PANTHER" id="PTHR46390">
    <property type="entry name" value="MANNOSE-1-PHOSPHATE GUANYLYLTRANSFERASE"/>
    <property type="match status" value="1"/>
</dbReference>
<dbReference type="Gene3D" id="3.90.550.10">
    <property type="entry name" value="Spore Coat Polysaccharide Biosynthesis Protein SpsA, Chain A"/>
    <property type="match status" value="2"/>
</dbReference>
<feature type="domain" description="MannoseP isomerase/GMP-like beta-helix" evidence="3">
    <location>
        <begin position="296"/>
        <end position="348"/>
    </location>
</feature>
<proteinExistence type="predicted"/>